<evidence type="ECO:0000313" key="3">
    <source>
        <dbReference type="Proteomes" id="UP000462055"/>
    </source>
</evidence>
<gene>
    <name evidence="2" type="ORF">F8568_011670</name>
</gene>
<name>A0A6I4M4M5_9ACTN</name>
<dbReference type="InterPro" id="IPR025406">
    <property type="entry name" value="DUF4132"/>
</dbReference>
<keyword evidence="3" id="KW-1185">Reference proteome</keyword>
<evidence type="ECO:0000259" key="1">
    <source>
        <dbReference type="Pfam" id="PF13569"/>
    </source>
</evidence>
<accession>A0A6I4M4M5</accession>
<dbReference type="RefSeq" id="WP_151593539.1">
    <property type="nucleotide sequence ID" value="NZ_WBMS02000007.1"/>
</dbReference>
<dbReference type="Pfam" id="PF13569">
    <property type="entry name" value="DUF4132"/>
    <property type="match status" value="1"/>
</dbReference>
<comment type="caution">
    <text evidence="2">The sequence shown here is derived from an EMBL/GenBank/DDBJ whole genome shotgun (WGS) entry which is preliminary data.</text>
</comment>
<evidence type="ECO:0000313" key="2">
    <source>
        <dbReference type="EMBL" id="MWA01028.1"/>
    </source>
</evidence>
<sequence>MSTTDTAAEARPDEDTLVMPDAWLRRLHPRRDRPHAWPQARVDGKAAARARELMDGARSGVEEVLGLPGTPPEVAAAARAYLGGEADAVGAAAVALVTAPLHGQHRYGAQNPYLDVWIEEHGLPFAACAYIALAGLWADFTISGSAMEWKGVRQRTSGEGFCWWLQEDTAQRLRAMLAVADDDVHGEAVERMARHRGSTLQKAVASHLMPERAEWFADLCADPQGTLSAVGQGDRWLLLCTVGKRDHLDLFRLSLDYDTRSPSIVASLVDGIGPDAALDLLTGALDEPYLDGDAARTLLDALAVLPLDGAFQALLDRLDRKYVSPAALAAARRYPARALRLLAAAANRLAVAELLPAYVRVNPGLVDELLPSLPEDSRAAVEKVRAAEARVPEADPASLPPLLVDPPWNRPRTKAKPVVIKDLPAPGTRAIAWRPGEREEWTVDLHHHWRWAERLEWPAQVAKYRSGELPGHLHPMLFTEAPEELVRPLLADWEPPEPWYVQEEWMRVVVARFELDALHGVLLAARRDPANIGTVLLPFVGDEIARLMADWLVRLKQAGRTARAWFTRHGVAAVPALLPGALGKAGAERRAAEAALRFVASRHGADGIVDAARAHGDKAADAIEALLAVDPLDILPAKIPVVGDWADVRMLPQILLRGRERALPDAAAAHVLTMLAMSKPGEVYAGVDAVREVCDEASLAEFGWALLRRWEAEGGPSKEGWALTQLGWLGDDDTVRRLTPVIRAWPGDGGHAKAVTGLAVLAEIGTDVALMHLHSIAQKVKFKGLRTRAQEKIAEVAAGLELTAEQLADRLVPDFGLDAAGTMTLDYGPRRFVVGFDEQLKPYVADEDGKRRKALPKPGAKDDPQLAPAAYKAFSALKKDVRTVAADLITRLETAMVRNRRWTLTEFRELLAGHPLVRHLVRRLVWIAVEEDQYKSITFRVAEDGTFADAHDTALDLPETVVVGVVHPVHLAGTDLVAAWSEVFADYEILQPFPQLGRQVHELTDEEGKSGHLARFEGATVPAGRMLGLTKRGWERGAPQDAGVECWISRPAGPGRHVVIDLDPGIAVGAPDTLGDQTLRQVCLCRRQDELWMGRGNPLPFGELDPVTASEVIADLTALTADAR</sequence>
<reference evidence="2" key="1">
    <citation type="submission" date="2019-12" db="EMBL/GenBank/DDBJ databases">
        <title>Actinomadura physcomitrii sp. nov., a novel actinomycete isolated from moss [Physcomitrium sphaericum (Ludw) Fuernr].</title>
        <authorList>
            <person name="Zhuang X."/>
        </authorList>
    </citation>
    <scope>NUCLEOTIDE SEQUENCE [LARGE SCALE GENOMIC DNA]</scope>
    <source>
        <strain evidence="2">LD22</strain>
    </source>
</reference>
<dbReference type="AlphaFoldDB" id="A0A6I4M4M5"/>
<dbReference type="Proteomes" id="UP000462055">
    <property type="component" value="Unassembled WGS sequence"/>
</dbReference>
<feature type="domain" description="DUF4132" evidence="1">
    <location>
        <begin position="849"/>
        <end position="1034"/>
    </location>
</feature>
<organism evidence="2 3">
    <name type="scientific">Actinomadura physcomitrii</name>
    <dbReference type="NCBI Taxonomy" id="2650748"/>
    <lineage>
        <taxon>Bacteria</taxon>
        <taxon>Bacillati</taxon>
        <taxon>Actinomycetota</taxon>
        <taxon>Actinomycetes</taxon>
        <taxon>Streptosporangiales</taxon>
        <taxon>Thermomonosporaceae</taxon>
        <taxon>Actinomadura</taxon>
    </lineage>
</organism>
<proteinExistence type="predicted"/>
<protein>
    <submittedName>
        <fullName evidence="2">DUF4132 domain-containing protein</fullName>
    </submittedName>
</protein>
<dbReference type="EMBL" id="WBMS02000007">
    <property type="protein sequence ID" value="MWA01028.1"/>
    <property type="molecule type" value="Genomic_DNA"/>
</dbReference>